<dbReference type="SUPFAM" id="SSF51735">
    <property type="entry name" value="NAD(P)-binding Rossmann-fold domains"/>
    <property type="match status" value="1"/>
</dbReference>
<comment type="similarity">
    <text evidence="2">Belongs to the NAD(P)-dependent epimerase/dehydratase family. Dihydroflavonol-4-reductase subfamily.</text>
</comment>
<proteinExistence type="inferred from homology"/>
<dbReference type="OMA" id="IGREFRF"/>
<dbReference type="PANTHER" id="PTHR10366">
    <property type="entry name" value="NAD DEPENDENT EPIMERASE/DEHYDRATASE"/>
    <property type="match status" value="1"/>
</dbReference>
<evidence type="ECO:0000259" key="3">
    <source>
        <dbReference type="Pfam" id="PF01370"/>
    </source>
</evidence>
<evidence type="ECO:0000256" key="2">
    <source>
        <dbReference type="ARBA" id="ARBA00023445"/>
    </source>
</evidence>
<evidence type="ECO:0000256" key="1">
    <source>
        <dbReference type="ARBA" id="ARBA00023002"/>
    </source>
</evidence>
<comment type="caution">
    <text evidence="4">The sequence shown here is derived from an EMBL/GenBank/DDBJ whole genome shotgun (WGS) entry which is preliminary data.</text>
</comment>
<protein>
    <recommendedName>
        <fullName evidence="3">NAD-dependent epimerase/dehydratase domain-containing protein</fullName>
    </recommendedName>
</protein>
<name>A0A1C7MNQ3_GRIFR</name>
<dbReference type="OrthoDB" id="2735536at2759"/>
<accession>A0A1C7MNQ3</accession>
<dbReference type="AlphaFoldDB" id="A0A1C7MNQ3"/>
<organism evidence="4 5">
    <name type="scientific">Grifola frondosa</name>
    <name type="common">Maitake</name>
    <name type="synonym">Polyporus frondosus</name>
    <dbReference type="NCBI Taxonomy" id="5627"/>
    <lineage>
        <taxon>Eukaryota</taxon>
        <taxon>Fungi</taxon>
        <taxon>Dikarya</taxon>
        <taxon>Basidiomycota</taxon>
        <taxon>Agaricomycotina</taxon>
        <taxon>Agaricomycetes</taxon>
        <taxon>Polyporales</taxon>
        <taxon>Grifolaceae</taxon>
        <taxon>Grifola</taxon>
    </lineage>
</organism>
<sequence>MPAVLPGSKVLVTGANGFVANWLVRTLLQEGFAVRGTVRTASKGEYLKHMFKSHGNKLELVVIPDIEKDGAFDDAVQGVDAIEHMASPYHWNADDPDDIIQPAVKGTIGILQSALKRGTDVKRIVITTSTAAVVRSTDKPIIFAESDWNDEAIAIVKEQGRNASNLLDVNYLSLPVAAAAFEFYETHKSSVNWDLVTIAPPYIFGPIINEVSSPSSSNASMVEWHAAVLGSAKDATALTTQGNTWSDVRDVAKAHVRAIQRAEAVGRIIVSTGPFKWQDWLNAARSLSPAPYPAFAISPGAPSYDASSAVHLLDFDTSKAERVLGIPKEELISMEQSTRDMLEDFKWRGW</sequence>
<dbReference type="InterPro" id="IPR036291">
    <property type="entry name" value="NAD(P)-bd_dom_sf"/>
</dbReference>
<evidence type="ECO:0000313" key="5">
    <source>
        <dbReference type="Proteomes" id="UP000092993"/>
    </source>
</evidence>
<dbReference type="GO" id="GO:0016616">
    <property type="term" value="F:oxidoreductase activity, acting on the CH-OH group of donors, NAD or NADP as acceptor"/>
    <property type="evidence" value="ECO:0007669"/>
    <property type="project" value="TreeGrafter"/>
</dbReference>
<evidence type="ECO:0000313" key="4">
    <source>
        <dbReference type="EMBL" id="OBZ78502.1"/>
    </source>
</evidence>
<dbReference type="Pfam" id="PF01370">
    <property type="entry name" value="Epimerase"/>
    <property type="match status" value="1"/>
</dbReference>
<dbReference type="Proteomes" id="UP000092993">
    <property type="component" value="Unassembled WGS sequence"/>
</dbReference>
<keyword evidence="5" id="KW-1185">Reference proteome</keyword>
<feature type="domain" description="NAD-dependent epimerase/dehydratase" evidence="3">
    <location>
        <begin position="10"/>
        <end position="133"/>
    </location>
</feature>
<gene>
    <name evidence="4" type="ORF">A0H81_02128</name>
</gene>
<dbReference type="EMBL" id="LUGG01000002">
    <property type="protein sequence ID" value="OBZ78502.1"/>
    <property type="molecule type" value="Genomic_DNA"/>
</dbReference>
<dbReference type="STRING" id="5627.A0A1C7MNQ3"/>
<dbReference type="InterPro" id="IPR001509">
    <property type="entry name" value="Epimerase_deHydtase"/>
</dbReference>
<reference evidence="4 5" key="1">
    <citation type="submission" date="2016-03" db="EMBL/GenBank/DDBJ databases">
        <title>Whole genome sequencing of Grifola frondosa 9006-11.</title>
        <authorList>
            <person name="Min B."/>
            <person name="Park H."/>
            <person name="Kim J.-G."/>
            <person name="Cho H."/>
            <person name="Oh Y.-L."/>
            <person name="Kong W.-S."/>
            <person name="Choi I.-G."/>
        </authorList>
    </citation>
    <scope>NUCLEOTIDE SEQUENCE [LARGE SCALE GENOMIC DNA]</scope>
    <source>
        <strain evidence="4 5">9006-11</strain>
    </source>
</reference>
<dbReference type="InterPro" id="IPR050425">
    <property type="entry name" value="NAD(P)_dehydrat-like"/>
</dbReference>
<dbReference type="PANTHER" id="PTHR10366:SF564">
    <property type="entry name" value="STEROL-4-ALPHA-CARBOXYLATE 3-DEHYDROGENASE, DECARBOXYLATING"/>
    <property type="match status" value="1"/>
</dbReference>
<keyword evidence="1" id="KW-0560">Oxidoreductase</keyword>
<dbReference type="Gene3D" id="3.40.50.720">
    <property type="entry name" value="NAD(P)-binding Rossmann-like Domain"/>
    <property type="match status" value="1"/>
</dbReference>